<gene>
    <name evidence="2" type="ORF">LITE_LOCUS34175</name>
</gene>
<name>A0AAV0NMH5_9ROSI</name>
<feature type="region of interest" description="Disordered" evidence="1">
    <location>
        <begin position="35"/>
        <end position="118"/>
    </location>
</feature>
<proteinExistence type="predicted"/>
<evidence type="ECO:0000256" key="1">
    <source>
        <dbReference type="SAM" id="MobiDB-lite"/>
    </source>
</evidence>
<evidence type="ECO:0000313" key="2">
    <source>
        <dbReference type="EMBL" id="CAI0459805.1"/>
    </source>
</evidence>
<organism evidence="2 3">
    <name type="scientific">Linum tenue</name>
    <dbReference type="NCBI Taxonomy" id="586396"/>
    <lineage>
        <taxon>Eukaryota</taxon>
        <taxon>Viridiplantae</taxon>
        <taxon>Streptophyta</taxon>
        <taxon>Embryophyta</taxon>
        <taxon>Tracheophyta</taxon>
        <taxon>Spermatophyta</taxon>
        <taxon>Magnoliopsida</taxon>
        <taxon>eudicotyledons</taxon>
        <taxon>Gunneridae</taxon>
        <taxon>Pentapetalae</taxon>
        <taxon>rosids</taxon>
        <taxon>fabids</taxon>
        <taxon>Malpighiales</taxon>
        <taxon>Linaceae</taxon>
        <taxon>Linum</taxon>
    </lineage>
</organism>
<sequence length="155" mass="17352">MPPSSCPSTTSCPCTLNLCLSSSCRSNHDQTRALSQSLRQHPAHQGPLQVVPRLVPRIRGEGHPRPREVRDQDDVPKREQDPRPDRDHGAQPGHGRRDQAATQRLRRELPGRHRSARGLHARARFKGVRRRDHVHYSRGAGRGVVRGWVQGASCG</sequence>
<accession>A0AAV0NMH5</accession>
<comment type="caution">
    <text evidence="2">The sequence shown here is derived from an EMBL/GenBank/DDBJ whole genome shotgun (WGS) entry which is preliminary data.</text>
</comment>
<evidence type="ECO:0000313" key="3">
    <source>
        <dbReference type="Proteomes" id="UP001154282"/>
    </source>
</evidence>
<feature type="compositionally biased region" description="Basic and acidic residues" evidence="1">
    <location>
        <begin position="58"/>
        <end position="111"/>
    </location>
</feature>
<keyword evidence="3" id="KW-1185">Reference proteome</keyword>
<dbReference type="Proteomes" id="UP001154282">
    <property type="component" value="Unassembled WGS sequence"/>
</dbReference>
<dbReference type="EMBL" id="CAMGYJ010000008">
    <property type="protein sequence ID" value="CAI0459805.1"/>
    <property type="molecule type" value="Genomic_DNA"/>
</dbReference>
<dbReference type="AlphaFoldDB" id="A0AAV0NMH5"/>
<protein>
    <submittedName>
        <fullName evidence="2">Uncharacterized protein</fullName>
    </submittedName>
</protein>
<reference evidence="2" key="1">
    <citation type="submission" date="2022-08" db="EMBL/GenBank/DDBJ databases">
        <authorList>
            <person name="Gutierrez-Valencia J."/>
        </authorList>
    </citation>
    <scope>NUCLEOTIDE SEQUENCE</scope>
</reference>